<reference evidence="1 2" key="1">
    <citation type="journal article" date="2018" name="Front. Plant Sci.">
        <title>Red Clover (Trifolium pratense) and Zigzag Clover (T. medium) - A Picture of Genomic Similarities and Differences.</title>
        <authorList>
            <person name="Dluhosova J."/>
            <person name="Istvanek J."/>
            <person name="Nedelnik J."/>
            <person name="Repkova J."/>
        </authorList>
    </citation>
    <scope>NUCLEOTIDE SEQUENCE [LARGE SCALE GENOMIC DNA]</scope>
    <source>
        <strain evidence="2">cv. 10/8</strain>
        <tissue evidence="1">Leaf</tissue>
    </source>
</reference>
<evidence type="ECO:0000313" key="1">
    <source>
        <dbReference type="EMBL" id="MCI60931.1"/>
    </source>
</evidence>
<protein>
    <submittedName>
        <fullName evidence="1">Uncharacterized protein</fullName>
    </submittedName>
</protein>
<dbReference type="AlphaFoldDB" id="A0A392TIH4"/>
<evidence type="ECO:0000313" key="2">
    <source>
        <dbReference type="Proteomes" id="UP000265520"/>
    </source>
</evidence>
<keyword evidence="2" id="KW-1185">Reference proteome</keyword>
<accession>A0A392TIH4</accession>
<organism evidence="1 2">
    <name type="scientific">Trifolium medium</name>
    <dbReference type="NCBI Taxonomy" id="97028"/>
    <lineage>
        <taxon>Eukaryota</taxon>
        <taxon>Viridiplantae</taxon>
        <taxon>Streptophyta</taxon>
        <taxon>Embryophyta</taxon>
        <taxon>Tracheophyta</taxon>
        <taxon>Spermatophyta</taxon>
        <taxon>Magnoliopsida</taxon>
        <taxon>eudicotyledons</taxon>
        <taxon>Gunneridae</taxon>
        <taxon>Pentapetalae</taxon>
        <taxon>rosids</taxon>
        <taxon>fabids</taxon>
        <taxon>Fabales</taxon>
        <taxon>Fabaceae</taxon>
        <taxon>Papilionoideae</taxon>
        <taxon>50 kb inversion clade</taxon>
        <taxon>NPAAA clade</taxon>
        <taxon>Hologalegina</taxon>
        <taxon>IRL clade</taxon>
        <taxon>Trifolieae</taxon>
        <taxon>Trifolium</taxon>
    </lineage>
</organism>
<dbReference type="Proteomes" id="UP000265520">
    <property type="component" value="Unassembled WGS sequence"/>
</dbReference>
<comment type="caution">
    <text evidence="1">The sequence shown here is derived from an EMBL/GenBank/DDBJ whole genome shotgun (WGS) entry which is preliminary data.</text>
</comment>
<name>A0A392TIH4_9FABA</name>
<dbReference type="EMBL" id="LXQA010590566">
    <property type="protein sequence ID" value="MCI60931.1"/>
    <property type="molecule type" value="Genomic_DNA"/>
</dbReference>
<sequence>YEEACSRVCGNVFNMSESKDRTSETYRVAAFVGHTGVEVG</sequence>
<feature type="non-terminal residue" evidence="1">
    <location>
        <position position="1"/>
    </location>
</feature>
<proteinExistence type="predicted"/>